<evidence type="ECO:0000313" key="5">
    <source>
        <dbReference type="EMBL" id="THG18776.1"/>
    </source>
</evidence>
<evidence type="ECO:0000313" key="6">
    <source>
        <dbReference type="Proteomes" id="UP000306102"/>
    </source>
</evidence>
<dbReference type="GO" id="GO:0005829">
    <property type="term" value="C:cytosol"/>
    <property type="evidence" value="ECO:0007669"/>
    <property type="project" value="TreeGrafter"/>
</dbReference>
<dbReference type="Proteomes" id="UP000306102">
    <property type="component" value="Unassembled WGS sequence"/>
</dbReference>
<dbReference type="GO" id="GO:0005634">
    <property type="term" value="C:nucleus"/>
    <property type="evidence" value="ECO:0007669"/>
    <property type="project" value="TreeGrafter"/>
</dbReference>
<evidence type="ECO:0000256" key="1">
    <source>
        <dbReference type="ARBA" id="ARBA00022741"/>
    </source>
</evidence>
<dbReference type="EMBL" id="SDRB02002876">
    <property type="protein sequence ID" value="THG18776.1"/>
    <property type="molecule type" value="Genomic_DNA"/>
</dbReference>
<reference evidence="5 6" key="1">
    <citation type="journal article" date="2018" name="Proc. Natl. Acad. Sci. U.S.A.">
        <title>Draft genome sequence of Camellia sinensis var. sinensis provides insights into the evolution of the tea genome and tea quality.</title>
        <authorList>
            <person name="Wei C."/>
            <person name="Yang H."/>
            <person name="Wang S."/>
            <person name="Zhao J."/>
            <person name="Liu C."/>
            <person name="Gao L."/>
            <person name="Xia E."/>
            <person name="Lu Y."/>
            <person name="Tai Y."/>
            <person name="She G."/>
            <person name="Sun J."/>
            <person name="Cao H."/>
            <person name="Tong W."/>
            <person name="Gao Q."/>
            <person name="Li Y."/>
            <person name="Deng W."/>
            <person name="Jiang X."/>
            <person name="Wang W."/>
            <person name="Chen Q."/>
            <person name="Zhang S."/>
            <person name="Li H."/>
            <person name="Wu J."/>
            <person name="Wang P."/>
            <person name="Li P."/>
            <person name="Shi C."/>
            <person name="Zheng F."/>
            <person name="Jian J."/>
            <person name="Huang B."/>
            <person name="Shan D."/>
            <person name="Shi M."/>
            <person name="Fang C."/>
            <person name="Yue Y."/>
            <person name="Li F."/>
            <person name="Li D."/>
            <person name="Wei S."/>
            <person name="Han B."/>
            <person name="Jiang C."/>
            <person name="Yin Y."/>
            <person name="Xia T."/>
            <person name="Zhang Z."/>
            <person name="Bennetzen J.L."/>
            <person name="Zhao S."/>
            <person name="Wan X."/>
        </authorList>
    </citation>
    <scope>NUCLEOTIDE SEQUENCE [LARGE SCALE GENOMIC DNA]</scope>
    <source>
        <strain evidence="6">cv. Shuchazao</strain>
        <tissue evidence="5">Leaf</tissue>
    </source>
</reference>
<dbReference type="PANTHER" id="PTHR12280:SF20">
    <property type="entry name" value="4'-PHOSPHOPANTETHEINE PHOSPHATASE"/>
    <property type="match status" value="1"/>
</dbReference>
<evidence type="ECO:0000256" key="2">
    <source>
        <dbReference type="ARBA" id="ARBA00022840"/>
    </source>
</evidence>
<keyword evidence="1" id="KW-0547">Nucleotide-binding</keyword>
<sequence length="259" mass="28957">MAGLTADHQPIEIEDINEETNNKFKKDIVDRESGGEREMAPPAGSSSIHRTSSRPLLDLSKAAIQGNFEEKDPTILLPNQSDDLSHLALDIGGSLIKLVYFSRHEDRSVNDRRKKSLKEKFGVSNSNRRSYPILGGRLHFVKFETAKINECLDFISSKQLHRGGMDASHWNSDDPNNDNAVIKTQVQEKEYLPAPEPPPTQCSRQYQCYQNQAYLFQPPLTQTLYSVLPAIAHPWPSRTAVEEDSPTPLQSAKSATTTG</sequence>
<feature type="region of interest" description="Disordered" evidence="4">
    <location>
        <begin position="237"/>
        <end position="259"/>
    </location>
</feature>
<organism evidence="5 6">
    <name type="scientific">Camellia sinensis var. sinensis</name>
    <name type="common">China tea</name>
    <dbReference type="NCBI Taxonomy" id="542762"/>
    <lineage>
        <taxon>Eukaryota</taxon>
        <taxon>Viridiplantae</taxon>
        <taxon>Streptophyta</taxon>
        <taxon>Embryophyta</taxon>
        <taxon>Tracheophyta</taxon>
        <taxon>Spermatophyta</taxon>
        <taxon>Magnoliopsida</taxon>
        <taxon>eudicotyledons</taxon>
        <taxon>Gunneridae</taxon>
        <taxon>Pentapetalae</taxon>
        <taxon>asterids</taxon>
        <taxon>Ericales</taxon>
        <taxon>Theaceae</taxon>
        <taxon>Camellia</taxon>
    </lineage>
</organism>
<dbReference type="SUPFAM" id="SSF53067">
    <property type="entry name" value="Actin-like ATPase domain"/>
    <property type="match status" value="1"/>
</dbReference>
<evidence type="ECO:0000256" key="4">
    <source>
        <dbReference type="SAM" id="MobiDB-lite"/>
    </source>
</evidence>
<comment type="caution">
    <text evidence="5">The sequence shown here is derived from an EMBL/GenBank/DDBJ whole genome shotgun (WGS) entry which is preliminary data.</text>
</comment>
<feature type="region of interest" description="Disordered" evidence="4">
    <location>
        <begin position="30"/>
        <end position="52"/>
    </location>
</feature>
<feature type="compositionally biased region" description="Polar residues" evidence="4">
    <location>
        <begin position="247"/>
        <end position="259"/>
    </location>
</feature>
<keyword evidence="3" id="KW-0173">Coenzyme A biosynthesis</keyword>
<dbReference type="GO" id="GO:0004594">
    <property type="term" value="F:pantothenate kinase activity"/>
    <property type="evidence" value="ECO:0007669"/>
    <property type="project" value="TreeGrafter"/>
</dbReference>
<protein>
    <recommendedName>
        <fullName evidence="7">Pantothenate kinase</fullName>
    </recommendedName>
</protein>
<dbReference type="STRING" id="542762.A0A4S4ERH1"/>
<dbReference type="PANTHER" id="PTHR12280">
    <property type="entry name" value="PANTOTHENATE KINASE"/>
    <property type="match status" value="1"/>
</dbReference>
<dbReference type="InterPro" id="IPR043129">
    <property type="entry name" value="ATPase_NBD"/>
</dbReference>
<gene>
    <name evidence="5" type="ORF">TEA_012479</name>
</gene>
<dbReference type="Pfam" id="PF03630">
    <property type="entry name" value="Fumble"/>
    <property type="match status" value="1"/>
</dbReference>
<evidence type="ECO:0000256" key="3">
    <source>
        <dbReference type="ARBA" id="ARBA00022993"/>
    </source>
</evidence>
<proteinExistence type="predicted"/>
<dbReference type="GO" id="GO:0005524">
    <property type="term" value="F:ATP binding"/>
    <property type="evidence" value="ECO:0007669"/>
    <property type="project" value="UniProtKB-KW"/>
</dbReference>
<accession>A0A4S4ERH1</accession>
<keyword evidence="6" id="KW-1185">Reference proteome</keyword>
<dbReference type="AlphaFoldDB" id="A0A4S4ERH1"/>
<dbReference type="Gene3D" id="3.30.420.510">
    <property type="match status" value="1"/>
</dbReference>
<dbReference type="GO" id="GO:0015937">
    <property type="term" value="P:coenzyme A biosynthetic process"/>
    <property type="evidence" value="ECO:0007669"/>
    <property type="project" value="UniProtKB-KW"/>
</dbReference>
<feature type="compositionally biased region" description="Basic and acidic residues" evidence="4">
    <location>
        <begin position="30"/>
        <end position="39"/>
    </location>
</feature>
<feature type="region of interest" description="Disordered" evidence="4">
    <location>
        <begin position="1"/>
        <end position="20"/>
    </location>
</feature>
<name>A0A4S4ERH1_CAMSN</name>
<keyword evidence="2" id="KW-0067">ATP-binding</keyword>
<evidence type="ECO:0008006" key="7">
    <source>
        <dbReference type="Google" id="ProtNLM"/>
    </source>
</evidence>
<dbReference type="InterPro" id="IPR004567">
    <property type="entry name" value="Type_II_PanK"/>
</dbReference>